<accession>A0A8S1HAV5</accession>
<dbReference type="Proteomes" id="UP000835052">
    <property type="component" value="Unassembled WGS sequence"/>
</dbReference>
<proteinExistence type="predicted"/>
<keyword evidence="2" id="KW-1185">Reference proteome</keyword>
<reference evidence="1" key="1">
    <citation type="submission" date="2020-10" db="EMBL/GenBank/DDBJ databases">
        <authorList>
            <person name="Kikuchi T."/>
        </authorList>
    </citation>
    <scope>NUCLEOTIDE SEQUENCE</scope>
    <source>
        <strain evidence="1">NKZ352</strain>
    </source>
</reference>
<evidence type="ECO:0000313" key="2">
    <source>
        <dbReference type="Proteomes" id="UP000835052"/>
    </source>
</evidence>
<protein>
    <submittedName>
        <fullName evidence="1">Uncharacterized protein</fullName>
    </submittedName>
</protein>
<sequence>MADDATAVINAERILTLVLAEPRSSVLERTYERCSSINKDYRTKNRWAAASNLVKLYKRSRIYNSAVGSKKGKKLLQCAADLHCRRNQSESSAFFVKRTPRIRIVPFFCERRRVSHESACPTELAAAAVNAAALSIQKAGV</sequence>
<organism evidence="1 2">
    <name type="scientific">Caenorhabditis auriculariae</name>
    <dbReference type="NCBI Taxonomy" id="2777116"/>
    <lineage>
        <taxon>Eukaryota</taxon>
        <taxon>Metazoa</taxon>
        <taxon>Ecdysozoa</taxon>
        <taxon>Nematoda</taxon>
        <taxon>Chromadorea</taxon>
        <taxon>Rhabditida</taxon>
        <taxon>Rhabditina</taxon>
        <taxon>Rhabditomorpha</taxon>
        <taxon>Rhabditoidea</taxon>
        <taxon>Rhabditidae</taxon>
        <taxon>Peloderinae</taxon>
        <taxon>Caenorhabditis</taxon>
    </lineage>
</organism>
<evidence type="ECO:0000313" key="1">
    <source>
        <dbReference type="EMBL" id="CAD6191751.1"/>
    </source>
</evidence>
<dbReference type="EMBL" id="CAJGYM010000023">
    <property type="protein sequence ID" value="CAD6191751.1"/>
    <property type="molecule type" value="Genomic_DNA"/>
</dbReference>
<comment type="caution">
    <text evidence="1">The sequence shown here is derived from an EMBL/GenBank/DDBJ whole genome shotgun (WGS) entry which is preliminary data.</text>
</comment>
<dbReference type="AlphaFoldDB" id="A0A8S1HAV5"/>
<name>A0A8S1HAV5_9PELO</name>
<gene>
    <name evidence="1" type="ORF">CAUJ_LOCUS7670</name>
</gene>